<accession>A0A850QEZ5</accession>
<feature type="transmembrane region" description="Helical" evidence="7">
    <location>
        <begin position="355"/>
        <end position="375"/>
    </location>
</feature>
<dbReference type="CDD" id="cd06261">
    <property type="entry name" value="TM_PBP2"/>
    <property type="match status" value="1"/>
</dbReference>
<dbReference type="InterPro" id="IPR000515">
    <property type="entry name" value="MetI-like"/>
</dbReference>
<dbReference type="EMBL" id="JABCJE010000017">
    <property type="protein sequence ID" value="NVO25530.1"/>
    <property type="molecule type" value="Genomic_DNA"/>
</dbReference>
<evidence type="ECO:0000256" key="1">
    <source>
        <dbReference type="ARBA" id="ARBA00004651"/>
    </source>
</evidence>
<feature type="transmembrane region" description="Helical" evidence="7">
    <location>
        <begin position="243"/>
        <end position="270"/>
    </location>
</feature>
<feature type="domain" description="ABC transmembrane type-1" evidence="8">
    <location>
        <begin position="351"/>
        <end position="542"/>
    </location>
</feature>
<keyword evidence="2 7" id="KW-0813">Transport</keyword>
<dbReference type="PANTHER" id="PTHR30183">
    <property type="entry name" value="MOLYBDENUM TRANSPORT SYSTEM PERMEASE PROTEIN MODB"/>
    <property type="match status" value="1"/>
</dbReference>
<evidence type="ECO:0000256" key="3">
    <source>
        <dbReference type="ARBA" id="ARBA00022475"/>
    </source>
</evidence>
<sequence length="556" mass="58927">MTWVPRLTLAALLLPVGAGLWGVIAPLLGLVHIAGADPDQAIADLLAWPGLTDASALSITSGFGATLMALALVVLILSQLHGTRGLAVLRRLLSPLLSMPHAAAAFGLAFLIAPSGWIARLFSPWATGWAQPPDLLILNDPWGIALTLGLAVKEAPFLLLMSLAALGQIRAGQSLLIARALGHSLSGAWLKTVFPAVYRQIRLPVYVVLAYSMTVVDVAMILGPTLPTTLSVQILRWMSDPDLSLRLLGAAGALLQLALVIGALAVWWVGEHLIAALGRRWITSGARSHGIGLLRPIASGLGTASAAVVLTGIAGLLVWSFAGQWSFPDALPAPLTLRNWQRFGPALGAPIQETAIIALTTTLIALILCIGSLEAEARHNLRPTTRAMALLYLPLLVPQIAFLPGLQVLLLNWGLTSGRWVVILSHLVFVIPYVFLSLSDPWRAWDRRYGTVGRALGASPNRVLFRIRLPMLLTPILTAAAVGCAVSVGQYLPTLLAGGGRIATLTTEAVALTSGGNRRAIGVYGIAQTCAALIPFAIALTLPRILFRNRRALRPE</sequence>
<keyword evidence="6 7" id="KW-0472">Membrane</keyword>
<evidence type="ECO:0000313" key="10">
    <source>
        <dbReference type="Proteomes" id="UP000592216"/>
    </source>
</evidence>
<feature type="transmembrane region" description="Helical" evidence="7">
    <location>
        <begin position="521"/>
        <end position="547"/>
    </location>
</feature>
<evidence type="ECO:0000256" key="4">
    <source>
        <dbReference type="ARBA" id="ARBA00022692"/>
    </source>
</evidence>
<dbReference type="Proteomes" id="UP000592216">
    <property type="component" value="Unassembled WGS sequence"/>
</dbReference>
<feature type="transmembrane region" description="Helical" evidence="7">
    <location>
        <begin position="101"/>
        <end position="122"/>
    </location>
</feature>
<feature type="transmembrane region" description="Helical" evidence="7">
    <location>
        <begin position="60"/>
        <end position="80"/>
    </location>
</feature>
<keyword evidence="3" id="KW-1003">Cell membrane</keyword>
<protein>
    <submittedName>
        <fullName evidence="9">ABC transporter permease subunit</fullName>
    </submittedName>
</protein>
<reference evidence="9 10" key="1">
    <citation type="submission" date="2020-04" db="EMBL/GenBank/DDBJ databases">
        <title>Donghicola sp., a member of the Rhodobacteraceae family isolated from mangrove forest in Thailand.</title>
        <authorList>
            <person name="Charoenyingcharoen P."/>
            <person name="Yukphan P."/>
        </authorList>
    </citation>
    <scope>NUCLEOTIDE SEQUENCE [LARGE SCALE GENOMIC DNA]</scope>
    <source>
        <strain evidence="9 10">B5-SW-15</strain>
    </source>
</reference>
<dbReference type="GO" id="GO:0055085">
    <property type="term" value="P:transmembrane transport"/>
    <property type="evidence" value="ECO:0007669"/>
    <property type="project" value="InterPro"/>
</dbReference>
<dbReference type="GO" id="GO:0005886">
    <property type="term" value="C:plasma membrane"/>
    <property type="evidence" value="ECO:0007669"/>
    <property type="project" value="UniProtKB-SubCell"/>
</dbReference>
<comment type="subcellular location">
    <subcellularLocation>
        <location evidence="1 7">Cell membrane</location>
        <topology evidence="1 7">Multi-pass membrane protein</topology>
    </subcellularLocation>
</comment>
<gene>
    <name evidence="9" type="ORF">HJ536_19430</name>
</gene>
<evidence type="ECO:0000256" key="2">
    <source>
        <dbReference type="ARBA" id="ARBA00022448"/>
    </source>
</evidence>
<feature type="transmembrane region" description="Helical" evidence="7">
    <location>
        <begin position="142"/>
        <end position="166"/>
    </location>
</feature>
<name>A0A850QEZ5_9RHOB</name>
<dbReference type="InterPro" id="IPR035906">
    <property type="entry name" value="MetI-like_sf"/>
</dbReference>
<dbReference type="PANTHER" id="PTHR30183:SF6">
    <property type="entry name" value="INNER MEMBRANE ABC TRANSPORTER PERMEASE PROTEIN YNJC"/>
    <property type="match status" value="1"/>
</dbReference>
<organism evidence="9 10">
    <name type="scientific">Donghicola mangrovi</name>
    <dbReference type="NCBI Taxonomy" id="2729614"/>
    <lineage>
        <taxon>Bacteria</taxon>
        <taxon>Pseudomonadati</taxon>
        <taxon>Pseudomonadota</taxon>
        <taxon>Alphaproteobacteria</taxon>
        <taxon>Rhodobacterales</taxon>
        <taxon>Roseobacteraceae</taxon>
        <taxon>Donghicola</taxon>
    </lineage>
</organism>
<dbReference type="Gene3D" id="1.10.3720.10">
    <property type="entry name" value="MetI-like"/>
    <property type="match status" value="2"/>
</dbReference>
<feature type="transmembrane region" description="Helical" evidence="7">
    <location>
        <begin position="418"/>
        <end position="438"/>
    </location>
</feature>
<keyword evidence="4 7" id="KW-0812">Transmembrane</keyword>
<dbReference type="SUPFAM" id="SSF161098">
    <property type="entry name" value="MetI-like"/>
    <property type="match status" value="2"/>
</dbReference>
<feature type="transmembrane region" description="Helical" evidence="7">
    <location>
        <begin position="472"/>
        <end position="492"/>
    </location>
</feature>
<dbReference type="Pfam" id="PF00528">
    <property type="entry name" value="BPD_transp_1"/>
    <property type="match status" value="1"/>
</dbReference>
<evidence type="ECO:0000313" key="9">
    <source>
        <dbReference type="EMBL" id="NVO25530.1"/>
    </source>
</evidence>
<evidence type="ECO:0000256" key="7">
    <source>
        <dbReference type="RuleBase" id="RU363032"/>
    </source>
</evidence>
<feature type="transmembrane region" description="Helical" evidence="7">
    <location>
        <begin position="203"/>
        <end position="223"/>
    </location>
</feature>
<feature type="transmembrane region" description="Helical" evidence="7">
    <location>
        <begin position="387"/>
        <end position="406"/>
    </location>
</feature>
<keyword evidence="5 7" id="KW-1133">Transmembrane helix</keyword>
<feature type="domain" description="ABC transmembrane type-1" evidence="8">
    <location>
        <begin position="51"/>
        <end position="266"/>
    </location>
</feature>
<evidence type="ECO:0000256" key="5">
    <source>
        <dbReference type="ARBA" id="ARBA00022989"/>
    </source>
</evidence>
<feature type="transmembrane region" description="Helical" evidence="7">
    <location>
        <begin position="297"/>
        <end position="322"/>
    </location>
</feature>
<dbReference type="AlphaFoldDB" id="A0A850QEZ5"/>
<evidence type="ECO:0000256" key="6">
    <source>
        <dbReference type="ARBA" id="ARBA00023136"/>
    </source>
</evidence>
<proteinExistence type="inferred from homology"/>
<evidence type="ECO:0000259" key="8">
    <source>
        <dbReference type="PROSITE" id="PS50928"/>
    </source>
</evidence>
<comment type="similarity">
    <text evidence="7">Belongs to the binding-protein-dependent transport system permease family.</text>
</comment>
<comment type="caution">
    <text evidence="9">The sequence shown here is derived from an EMBL/GenBank/DDBJ whole genome shotgun (WGS) entry which is preliminary data.</text>
</comment>
<dbReference type="PROSITE" id="PS50928">
    <property type="entry name" value="ABC_TM1"/>
    <property type="match status" value="2"/>
</dbReference>